<dbReference type="PROSITE" id="PS00385">
    <property type="entry name" value="ALPHA_L_FUCOSIDASE"/>
    <property type="match status" value="1"/>
</dbReference>
<dbReference type="STRING" id="990121.A0A0V0ZMD2"/>
<dbReference type="EMBL" id="JYDQ01000140">
    <property type="protein sequence ID" value="KRY13404.1"/>
    <property type="molecule type" value="Genomic_DNA"/>
</dbReference>
<keyword evidence="10" id="KW-0472">Membrane</keyword>
<keyword evidence="7" id="KW-0326">Glycosidase</keyword>
<proteinExistence type="inferred from homology"/>
<comment type="function">
    <text evidence="1">Alpha-L-fucosidase is responsible for hydrolyzing the alpha-1,6-linked fucose joined to the reducing-end N-acetylglucosamine of the carbohydrate moieties of glycoproteins.</text>
</comment>
<dbReference type="InterPro" id="IPR018526">
    <property type="entry name" value="Glyco_hydro_29_CS"/>
</dbReference>
<evidence type="ECO:0000256" key="2">
    <source>
        <dbReference type="ARBA" id="ARBA00007951"/>
    </source>
</evidence>
<gene>
    <name evidence="13" type="ORF">T12_6172</name>
</gene>
<protein>
    <recommendedName>
        <fullName evidence="8">Putative alpha-L-fucosidase</fullName>
        <ecNumber evidence="3">3.2.1.51</ecNumber>
    </recommendedName>
    <alternativeName>
        <fullName evidence="9">Alpha-L-fucoside fucohydrolase</fullName>
    </alternativeName>
</protein>
<feature type="domain" description="Alpha-L-fucosidase C-terminal" evidence="12">
    <location>
        <begin position="418"/>
        <end position="511"/>
    </location>
</feature>
<name>A0A0V0ZMD2_9BILA</name>
<dbReference type="SMART" id="SM00812">
    <property type="entry name" value="Alpha_L_fucos"/>
    <property type="match status" value="1"/>
</dbReference>
<dbReference type="Gene3D" id="3.20.20.80">
    <property type="entry name" value="Glycosidases"/>
    <property type="match status" value="1"/>
</dbReference>
<dbReference type="InterPro" id="IPR016286">
    <property type="entry name" value="FUC_metazoa-typ"/>
</dbReference>
<dbReference type="FunFam" id="3.20.20.80:FF:000027">
    <property type="entry name" value="Alpha-L-fucosidase"/>
    <property type="match status" value="1"/>
</dbReference>
<feature type="domain" description="Glycoside hydrolase family 29 N-terminal" evidence="11">
    <location>
        <begin position="71"/>
        <end position="407"/>
    </location>
</feature>
<evidence type="ECO:0000256" key="6">
    <source>
        <dbReference type="ARBA" id="ARBA00023180"/>
    </source>
</evidence>
<evidence type="ECO:0000259" key="12">
    <source>
        <dbReference type="Pfam" id="PF16757"/>
    </source>
</evidence>
<dbReference type="InterPro" id="IPR000933">
    <property type="entry name" value="Glyco_hydro_29"/>
</dbReference>
<dbReference type="PANTHER" id="PTHR10030:SF37">
    <property type="entry name" value="ALPHA-L-FUCOSIDASE-RELATED"/>
    <property type="match status" value="1"/>
</dbReference>
<evidence type="ECO:0000256" key="5">
    <source>
        <dbReference type="ARBA" id="ARBA00022801"/>
    </source>
</evidence>
<feature type="transmembrane region" description="Helical" evidence="10">
    <location>
        <begin position="53"/>
        <end position="70"/>
    </location>
</feature>
<comment type="caution">
    <text evidence="13">The sequence shown here is derived from an EMBL/GenBank/DDBJ whole genome shotgun (WGS) entry which is preliminary data.</text>
</comment>
<evidence type="ECO:0000256" key="4">
    <source>
        <dbReference type="ARBA" id="ARBA00022729"/>
    </source>
</evidence>
<dbReference type="Proteomes" id="UP000054783">
    <property type="component" value="Unassembled WGS sequence"/>
</dbReference>
<dbReference type="GO" id="GO:0006004">
    <property type="term" value="P:fucose metabolic process"/>
    <property type="evidence" value="ECO:0007669"/>
    <property type="project" value="InterPro"/>
</dbReference>
<comment type="similarity">
    <text evidence="2">Belongs to the glycosyl hydrolase 29 family.</text>
</comment>
<dbReference type="PRINTS" id="PR00741">
    <property type="entry name" value="GLHYDRLASE29"/>
</dbReference>
<dbReference type="InterPro" id="IPR031919">
    <property type="entry name" value="Fucosidase_C"/>
</dbReference>
<evidence type="ECO:0000313" key="14">
    <source>
        <dbReference type="Proteomes" id="UP000054783"/>
    </source>
</evidence>
<dbReference type="SUPFAM" id="SSF51445">
    <property type="entry name" value="(Trans)glycosidases"/>
    <property type="match status" value="1"/>
</dbReference>
<dbReference type="GO" id="GO:0016139">
    <property type="term" value="P:glycoside catabolic process"/>
    <property type="evidence" value="ECO:0007669"/>
    <property type="project" value="TreeGrafter"/>
</dbReference>
<keyword evidence="4" id="KW-0732">Signal</keyword>
<evidence type="ECO:0000256" key="3">
    <source>
        <dbReference type="ARBA" id="ARBA00012662"/>
    </source>
</evidence>
<keyword evidence="14" id="KW-1185">Reference proteome</keyword>
<evidence type="ECO:0000256" key="9">
    <source>
        <dbReference type="ARBA" id="ARBA00081661"/>
    </source>
</evidence>
<evidence type="ECO:0000256" key="7">
    <source>
        <dbReference type="ARBA" id="ARBA00023295"/>
    </source>
</evidence>
<keyword evidence="10" id="KW-1133">Transmembrane helix</keyword>
<dbReference type="InterPro" id="IPR057739">
    <property type="entry name" value="Glyco_hydro_29_N"/>
</dbReference>
<dbReference type="EC" id="3.2.1.51" evidence="3"/>
<keyword evidence="10" id="KW-0812">Transmembrane</keyword>
<evidence type="ECO:0000259" key="11">
    <source>
        <dbReference type="Pfam" id="PF01120"/>
    </source>
</evidence>
<evidence type="ECO:0000256" key="8">
    <source>
        <dbReference type="ARBA" id="ARBA00074133"/>
    </source>
</evidence>
<evidence type="ECO:0000256" key="1">
    <source>
        <dbReference type="ARBA" id="ARBA00004071"/>
    </source>
</evidence>
<keyword evidence="5" id="KW-0378">Hydrolase</keyword>
<evidence type="ECO:0000313" key="13">
    <source>
        <dbReference type="EMBL" id="KRY13404.1"/>
    </source>
</evidence>
<dbReference type="AlphaFoldDB" id="A0A0V0ZMD2"/>
<reference evidence="13 14" key="1">
    <citation type="submission" date="2015-01" db="EMBL/GenBank/DDBJ databases">
        <title>Evolution of Trichinella species and genotypes.</title>
        <authorList>
            <person name="Korhonen P.K."/>
            <person name="Edoardo P."/>
            <person name="Giuseppe L.R."/>
            <person name="Gasser R.B."/>
        </authorList>
    </citation>
    <scope>NUCLEOTIDE SEQUENCE [LARGE SCALE GENOMIC DNA]</scope>
    <source>
        <strain evidence="13">ISS2496</strain>
    </source>
</reference>
<dbReference type="OrthoDB" id="6039950at2759"/>
<dbReference type="Pfam" id="PF16757">
    <property type="entry name" value="Fucosidase_C"/>
    <property type="match status" value="1"/>
</dbReference>
<dbReference type="GO" id="GO:0005764">
    <property type="term" value="C:lysosome"/>
    <property type="evidence" value="ECO:0007669"/>
    <property type="project" value="TreeGrafter"/>
</dbReference>
<dbReference type="InterPro" id="IPR017853">
    <property type="entry name" value="GH"/>
</dbReference>
<accession>A0A0V0ZMD2</accession>
<organism evidence="13 14">
    <name type="scientific">Trichinella patagoniensis</name>
    <dbReference type="NCBI Taxonomy" id="990121"/>
    <lineage>
        <taxon>Eukaryota</taxon>
        <taxon>Metazoa</taxon>
        <taxon>Ecdysozoa</taxon>
        <taxon>Nematoda</taxon>
        <taxon>Enoplea</taxon>
        <taxon>Dorylaimia</taxon>
        <taxon>Trichinellida</taxon>
        <taxon>Trichinellidae</taxon>
        <taxon>Trichinella</taxon>
    </lineage>
</organism>
<dbReference type="GO" id="GO:0004560">
    <property type="term" value="F:alpha-L-fucosidase activity"/>
    <property type="evidence" value="ECO:0007669"/>
    <property type="project" value="UniProtKB-EC"/>
</dbReference>
<keyword evidence="6" id="KW-0325">Glycoprotein</keyword>
<dbReference type="Pfam" id="PF01120">
    <property type="entry name" value="Alpha_L_fucos"/>
    <property type="match status" value="1"/>
</dbReference>
<dbReference type="PANTHER" id="PTHR10030">
    <property type="entry name" value="ALPHA-L-FUCOSIDASE"/>
    <property type="match status" value="1"/>
</dbReference>
<sequence length="517" mass="60669">MKSIISVWSVLNDRKLRLFNSKLSETHAKSIVIVTNTGNVICMISVQSTWRMIFVWKVFLVFSFTVWQFFASADYEPNWDSLDSRPIPCWFDEAKFGIFMHFGLYSVPSYGYSSEWFWWWWKGENRIDQRKFMAENFKPGFSYPDFIPGLTCELFDAEHFADVVKKSGAKYFVFTSKHHDGFAMWPTNYSWNYNSYDVGPKKDIVGELAKYVRKAGVRFGLYYSLYQWFHPLYMWDASENFKNQRYVEAVVRPQLRELIETYKPDLLWSDGDWDAPVEYWNSTNFLAWLYNESPIKDVVVTNDRWGKGAMCHHGGFLTCTDRYNPGTLQKRKWENCFSIDKISWGYRREATLDDYHTAERLIETMIETVSCGGNYLLNIAPTADGRIMPIFEERLTQIGEWLKINGEAIFQTIPWKYQNDTTTANVWYTFKMVNYSHYKTNQNRNNFSAVYAFFFNIPEDGCPKGGPRTQIQLLGFPGNLNYNLLKPKGLKIDLKSVKYVSNVNCCWVLKIVGLLPE</sequence>
<evidence type="ECO:0000256" key="10">
    <source>
        <dbReference type="SAM" id="Phobius"/>
    </source>
</evidence>